<proteinExistence type="predicted"/>
<dbReference type="RefSeq" id="WP_379015820.1">
    <property type="nucleotide sequence ID" value="NZ_JBHSDC010000031.1"/>
</dbReference>
<keyword evidence="3" id="KW-1185">Reference proteome</keyword>
<evidence type="ECO:0000313" key="2">
    <source>
        <dbReference type="EMBL" id="MFC4233509.1"/>
    </source>
</evidence>
<feature type="transmembrane region" description="Helical" evidence="1">
    <location>
        <begin position="12"/>
        <end position="30"/>
    </location>
</feature>
<evidence type="ECO:0000256" key="1">
    <source>
        <dbReference type="SAM" id="Phobius"/>
    </source>
</evidence>
<keyword evidence="1" id="KW-0812">Transmembrane</keyword>
<feature type="transmembrane region" description="Helical" evidence="1">
    <location>
        <begin position="36"/>
        <end position="54"/>
    </location>
</feature>
<evidence type="ECO:0000313" key="3">
    <source>
        <dbReference type="Proteomes" id="UP001595906"/>
    </source>
</evidence>
<protein>
    <submittedName>
        <fullName evidence="2">Uncharacterized protein</fullName>
    </submittedName>
</protein>
<accession>A0ABV8Q121</accession>
<dbReference type="Proteomes" id="UP001595906">
    <property type="component" value="Unassembled WGS sequence"/>
</dbReference>
<name>A0ABV8Q121_9BACT</name>
<comment type="caution">
    <text evidence="2">The sequence shown here is derived from an EMBL/GenBank/DDBJ whole genome shotgun (WGS) entry which is preliminary data.</text>
</comment>
<keyword evidence="1" id="KW-1133">Transmembrane helix</keyword>
<reference evidence="3" key="1">
    <citation type="journal article" date="2019" name="Int. J. Syst. Evol. Microbiol.">
        <title>The Global Catalogue of Microorganisms (GCM) 10K type strain sequencing project: providing services to taxonomists for standard genome sequencing and annotation.</title>
        <authorList>
            <consortium name="The Broad Institute Genomics Platform"/>
            <consortium name="The Broad Institute Genome Sequencing Center for Infectious Disease"/>
            <person name="Wu L."/>
            <person name="Ma J."/>
        </authorList>
    </citation>
    <scope>NUCLEOTIDE SEQUENCE [LARGE SCALE GENOMIC DNA]</scope>
    <source>
        <strain evidence="3">CECT 8010</strain>
    </source>
</reference>
<gene>
    <name evidence="2" type="ORF">ACFOW1_16530</name>
</gene>
<keyword evidence="1" id="KW-0472">Membrane</keyword>
<organism evidence="2 3">
    <name type="scientific">Parasediminibacterium paludis</name>
    <dbReference type="NCBI Taxonomy" id="908966"/>
    <lineage>
        <taxon>Bacteria</taxon>
        <taxon>Pseudomonadati</taxon>
        <taxon>Bacteroidota</taxon>
        <taxon>Chitinophagia</taxon>
        <taxon>Chitinophagales</taxon>
        <taxon>Chitinophagaceae</taxon>
        <taxon>Parasediminibacterium</taxon>
    </lineage>
</organism>
<dbReference type="EMBL" id="JBHSDC010000031">
    <property type="protein sequence ID" value="MFC4233509.1"/>
    <property type="molecule type" value="Genomic_DNA"/>
</dbReference>
<sequence>MNRPKKFPLDKALNLVVIIAFGINIYYLFATDNPPKWVRIANVFGWLIFIYVLLKRRFKQK</sequence>